<keyword evidence="3" id="KW-1185">Reference proteome</keyword>
<evidence type="ECO:0000313" key="3">
    <source>
        <dbReference type="Proteomes" id="UP001499843"/>
    </source>
</evidence>
<feature type="compositionally biased region" description="Low complexity" evidence="1">
    <location>
        <begin position="380"/>
        <end position="389"/>
    </location>
</feature>
<dbReference type="InterPro" id="IPR010310">
    <property type="entry name" value="T7SS_ESAT-6-like"/>
</dbReference>
<feature type="compositionally biased region" description="Polar residues" evidence="1">
    <location>
        <begin position="297"/>
        <end position="309"/>
    </location>
</feature>
<name>A0ABN3CDB1_9ACTN</name>
<accession>A0ABN3CDB1</accession>
<protein>
    <recommendedName>
        <fullName evidence="4">WXG100 family type VII secretion target</fullName>
    </recommendedName>
</protein>
<feature type="region of interest" description="Disordered" evidence="1">
    <location>
        <begin position="189"/>
        <end position="426"/>
    </location>
</feature>
<dbReference type="Proteomes" id="UP001499843">
    <property type="component" value="Unassembled WGS sequence"/>
</dbReference>
<dbReference type="EMBL" id="BAAAQX010000006">
    <property type="protein sequence ID" value="GAA2207374.1"/>
    <property type="molecule type" value="Genomic_DNA"/>
</dbReference>
<dbReference type="RefSeq" id="WP_344474511.1">
    <property type="nucleotide sequence ID" value="NZ_BAAAQX010000006.1"/>
</dbReference>
<gene>
    <name evidence="2" type="ORF">GCM10009850_028320</name>
</gene>
<dbReference type="Gene3D" id="1.10.287.1060">
    <property type="entry name" value="ESAT-6-like"/>
    <property type="match status" value="1"/>
</dbReference>
<comment type="caution">
    <text evidence="2">The sequence shown here is derived from an EMBL/GenBank/DDBJ whole genome shotgun (WGS) entry which is preliminary data.</text>
</comment>
<evidence type="ECO:0000313" key="2">
    <source>
        <dbReference type="EMBL" id="GAA2207374.1"/>
    </source>
</evidence>
<sequence length="426" mass="44529">MAENLTGKTDLRPDGPVSFSVDDDDRSVADVTRFFMKIDPAAIESMADSYLAAAGKLTTLQDTLMSQAVVMAQVWEGTPSVESQQSLRALHATARELAAKFKAVGSPLQALSKRLRQHQDFVQDKSGSWSTHNYATWDDSIPGYYRTMNGGWEWGSRDELAGQHLRLLNDDLLGIYEQLPATVRKAIPALNPVAPPGPDFTFDPERDDYHIDPNLIEPPGGDLQGPGLDGTGMPPPVESDLPNLPDGTSPDLTHPDGDADSSGTGTNGDVPGSTYSTGGLPGDGNLNDGNPGTPGTVNTPDQDLTTNAGTPDASAGKPSGASTTLEDFQRPAGWDPGDPASKPNGSHPYAAPAGPGTGGNVMTGSGAGPLNARLASMTSGGMPFMPMAGAGTGAQESEEREKTTWLLEDDDVWGADTDDAVSEQIG</sequence>
<proteinExistence type="predicted"/>
<organism evidence="2 3">
    <name type="scientific">Nonomuraea monospora</name>
    <dbReference type="NCBI Taxonomy" id="568818"/>
    <lineage>
        <taxon>Bacteria</taxon>
        <taxon>Bacillati</taxon>
        <taxon>Actinomycetota</taxon>
        <taxon>Actinomycetes</taxon>
        <taxon>Streptosporangiales</taxon>
        <taxon>Streptosporangiaceae</taxon>
        <taxon>Nonomuraea</taxon>
    </lineage>
</organism>
<feature type="compositionally biased region" description="Low complexity" evidence="1">
    <location>
        <begin position="283"/>
        <end position="296"/>
    </location>
</feature>
<feature type="region of interest" description="Disordered" evidence="1">
    <location>
        <begin position="1"/>
        <end position="22"/>
    </location>
</feature>
<feature type="compositionally biased region" description="Gly residues" evidence="1">
    <location>
        <begin position="355"/>
        <end position="367"/>
    </location>
</feature>
<dbReference type="Pfam" id="PF06013">
    <property type="entry name" value="WXG100"/>
    <property type="match status" value="1"/>
</dbReference>
<dbReference type="InterPro" id="IPR036689">
    <property type="entry name" value="ESAT-6-like_sf"/>
</dbReference>
<feature type="compositionally biased region" description="Acidic residues" evidence="1">
    <location>
        <begin position="407"/>
        <end position="426"/>
    </location>
</feature>
<dbReference type="SUPFAM" id="SSF140453">
    <property type="entry name" value="EsxAB dimer-like"/>
    <property type="match status" value="1"/>
</dbReference>
<evidence type="ECO:0000256" key="1">
    <source>
        <dbReference type="SAM" id="MobiDB-lite"/>
    </source>
</evidence>
<evidence type="ECO:0008006" key="4">
    <source>
        <dbReference type="Google" id="ProtNLM"/>
    </source>
</evidence>
<reference evidence="2 3" key="1">
    <citation type="journal article" date="2019" name="Int. J. Syst. Evol. Microbiol.">
        <title>The Global Catalogue of Microorganisms (GCM) 10K type strain sequencing project: providing services to taxonomists for standard genome sequencing and annotation.</title>
        <authorList>
            <consortium name="The Broad Institute Genomics Platform"/>
            <consortium name="The Broad Institute Genome Sequencing Center for Infectious Disease"/>
            <person name="Wu L."/>
            <person name="Ma J."/>
        </authorList>
    </citation>
    <scope>NUCLEOTIDE SEQUENCE [LARGE SCALE GENOMIC DNA]</scope>
    <source>
        <strain evidence="2 3">JCM 16114</strain>
    </source>
</reference>